<protein>
    <submittedName>
        <fullName evidence="1">Uncharacterized protein</fullName>
    </submittedName>
</protein>
<evidence type="ECO:0000313" key="1">
    <source>
        <dbReference type="EMBL" id="KAK9848847.1"/>
    </source>
</evidence>
<gene>
    <name evidence="1" type="ORF">WJX84_001759</name>
</gene>
<proteinExistence type="predicted"/>
<accession>A0AAW1SNC3</accession>
<name>A0AAW1SNC3_9CHLO</name>
<reference evidence="1 2" key="1">
    <citation type="journal article" date="2024" name="Nat. Commun.">
        <title>Phylogenomics reveals the evolutionary origins of lichenization in chlorophyte algae.</title>
        <authorList>
            <person name="Puginier C."/>
            <person name="Libourel C."/>
            <person name="Otte J."/>
            <person name="Skaloud P."/>
            <person name="Haon M."/>
            <person name="Grisel S."/>
            <person name="Petersen M."/>
            <person name="Berrin J.G."/>
            <person name="Delaux P.M."/>
            <person name="Dal Grande F."/>
            <person name="Keller J."/>
        </authorList>
    </citation>
    <scope>NUCLEOTIDE SEQUENCE [LARGE SCALE GENOMIC DNA]</scope>
    <source>
        <strain evidence="1 2">SAG 2523</strain>
    </source>
</reference>
<organism evidence="1 2">
    <name type="scientific">Apatococcus fuscideae</name>
    <dbReference type="NCBI Taxonomy" id="2026836"/>
    <lineage>
        <taxon>Eukaryota</taxon>
        <taxon>Viridiplantae</taxon>
        <taxon>Chlorophyta</taxon>
        <taxon>core chlorophytes</taxon>
        <taxon>Trebouxiophyceae</taxon>
        <taxon>Chlorellales</taxon>
        <taxon>Chlorellaceae</taxon>
        <taxon>Apatococcus</taxon>
    </lineage>
</organism>
<dbReference type="Proteomes" id="UP001485043">
    <property type="component" value="Unassembled WGS sequence"/>
</dbReference>
<keyword evidence="2" id="KW-1185">Reference proteome</keyword>
<evidence type="ECO:0000313" key="2">
    <source>
        <dbReference type="Proteomes" id="UP001485043"/>
    </source>
</evidence>
<comment type="caution">
    <text evidence="1">The sequence shown here is derived from an EMBL/GenBank/DDBJ whole genome shotgun (WGS) entry which is preliminary data.</text>
</comment>
<dbReference type="AlphaFoldDB" id="A0AAW1SNC3"/>
<sequence length="66" mass="7592">MHVAHVSFHDVLMLTTKAQQTLHEITADQAGCEQRYSNAERLVCANQPFAVRYTRHCFQVAYRNAI</sequence>
<dbReference type="EMBL" id="JALJOV010001377">
    <property type="protein sequence ID" value="KAK9848847.1"/>
    <property type="molecule type" value="Genomic_DNA"/>
</dbReference>